<evidence type="ECO:0000313" key="9">
    <source>
        <dbReference type="Proteomes" id="UP000887562"/>
    </source>
</evidence>
<protein>
    <submittedName>
        <fullName evidence="10">Glutathione transferase</fullName>
    </submittedName>
</protein>
<organism evidence="9 10">
    <name type="scientific">Echinococcus canadensis</name>
    <dbReference type="NCBI Taxonomy" id="519352"/>
    <lineage>
        <taxon>Eukaryota</taxon>
        <taxon>Metazoa</taxon>
        <taxon>Spiralia</taxon>
        <taxon>Lophotrochozoa</taxon>
        <taxon>Platyhelminthes</taxon>
        <taxon>Cestoda</taxon>
        <taxon>Eucestoda</taxon>
        <taxon>Cyclophyllidea</taxon>
        <taxon>Taeniidae</taxon>
        <taxon>Echinococcus</taxon>
        <taxon>Echinococcus canadensis group</taxon>
    </lineage>
</organism>
<keyword evidence="6" id="KW-0472">Membrane</keyword>
<keyword evidence="9" id="KW-1185">Reference proteome</keyword>
<dbReference type="SUPFAM" id="SSF47616">
    <property type="entry name" value="GST C-terminal domain-like"/>
    <property type="match status" value="1"/>
</dbReference>
<evidence type="ECO:0000256" key="6">
    <source>
        <dbReference type="SAM" id="Phobius"/>
    </source>
</evidence>
<feature type="domain" description="GST C-terminal" evidence="8">
    <location>
        <begin position="419"/>
        <end position="539"/>
    </location>
</feature>
<dbReference type="WBParaSite" id="maker-E.canG7_contigs_2191-snap-gene-0.39-mRNA-1">
    <property type="protein sequence ID" value="maker-E.canG7_contigs_2191-snap-gene-0.39-mRNA-1"/>
    <property type="gene ID" value="EcG7_03654"/>
</dbReference>
<dbReference type="Proteomes" id="UP000887562">
    <property type="component" value="Unplaced"/>
</dbReference>
<evidence type="ECO:0000256" key="2">
    <source>
        <dbReference type="ARBA" id="ARBA00003701"/>
    </source>
</evidence>
<dbReference type="Gene3D" id="1.20.1050.10">
    <property type="match status" value="1"/>
</dbReference>
<dbReference type="SUPFAM" id="SSF52833">
    <property type="entry name" value="Thioredoxin-like"/>
    <property type="match status" value="1"/>
</dbReference>
<proteinExistence type="inferred from homology"/>
<dbReference type="Pfam" id="PF02798">
    <property type="entry name" value="GST_N"/>
    <property type="match status" value="1"/>
</dbReference>
<evidence type="ECO:0000256" key="1">
    <source>
        <dbReference type="ARBA" id="ARBA00002446"/>
    </source>
</evidence>
<reference evidence="10" key="1">
    <citation type="submission" date="2022-11" db="UniProtKB">
        <authorList>
            <consortium name="WormBaseParasite"/>
        </authorList>
    </citation>
    <scope>IDENTIFICATION</scope>
</reference>
<dbReference type="InterPro" id="IPR004046">
    <property type="entry name" value="GST_C"/>
</dbReference>
<dbReference type="SFLD" id="SFLDS00019">
    <property type="entry name" value="Glutathione_Transferase_(cytos"/>
    <property type="match status" value="1"/>
</dbReference>
<dbReference type="GO" id="GO:0016020">
    <property type="term" value="C:membrane"/>
    <property type="evidence" value="ECO:0007669"/>
    <property type="project" value="InterPro"/>
</dbReference>
<evidence type="ECO:0000259" key="7">
    <source>
        <dbReference type="PROSITE" id="PS50404"/>
    </source>
</evidence>
<comment type="function">
    <text evidence="1">GST isoenzymes appear to play a central role in the parasite detoxification system. Other functions are also suspected including a role in increasing the solubility of haematin in the parasite gut.</text>
</comment>
<dbReference type="InterPro" id="IPR004045">
    <property type="entry name" value="Glutathione_S-Trfase_N"/>
</dbReference>
<dbReference type="SFLD" id="SFLDG01205">
    <property type="entry name" value="AMPS.1"/>
    <property type="match status" value="1"/>
</dbReference>
<dbReference type="AlphaFoldDB" id="A0A915EY12"/>
<dbReference type="GO" id="GO:0004364">
    <property type="term" value="F:glutathione transferase activity"/>
    <property type="evidence" value="ECO:0007669"/>
    <property type="project" value="UniProtKB-EC"/>
</dbReference>
<keyword evidence="6" id="KW-1133">Transmembrane helix</keyword>
<keyword evidence="6" id="KW-0812">Transmembrane</keyword>
<dbReference type="Pfam" id="PF06809">
    <property type="entry name" value="NPDC1"/>
    <property type="match status" value="1"/>
</dbReference>
<dbReference type="SFLD" id="SFLDG00363">
    <property type="entry name" value="AMPS_(cytGST):_Alpha-__Mu-__Pi"/>
    <property type="match status" value="1"/>
</dbReference>
<evidence type="ECO:0000259" key="8">
    <source>
        <dbReference type="PROSITE" id="PS50405"/>
    </source>
</evidence>
<dbReference type="PANTHER" id="PTHR23352:SF2">
    <property type="entry name" value="NEURAL PROLIFERATION DIFFERENTIATION AND CONTROL PROTEIN 1"/>
    <property type="match status" value="1"/>
</dbReference>
<dbReference type="PROSITE" id="PS50405">
    <property type="entry name" value="GST_CTER"/>
    <property type="match status" value="1"/>
</dbReference>
<dbReference type="Pfam" id="PF14497">
    <property type="entry name" value="GST_C_3"/>
    <property type="match status" value="1"/>
</dbReference>
<feature type="transmembrane region" description="Helical" evidence="6">
    <location>
        <begin position="139"/>
        <end position="161"/>
    </location>
</feature>
<dbReference type="Gene3D" id="3.40.30.10">
    <property type="entry name" value="Glutaredoxin"/>
    <property type="match status" value="1"/>
</dbReference>
<dbReference type="InterPro" id="IPR040079">
    <property type="entry name" value="Glutathione_S-Trfase"/>
</dbReference>
<accession>A0A915EY12</accession>
<feature type="domain" description="GST N-terminal" evidence="7">
    <location>
        <begin position="335"/>
        <end position="417"/>
    </location>
</feature>
<name>A0A915EY12_9CEST</name>
<sequence length="539" mass="60280">MQMAAVAIPFGRAAMVRPVVRQFLVALALLLTSSLAFSHRSSAYYDSEDGIGIYPFDKSEEEDDFSFDDVSDHFPNKWSLSAEFDSDTHFTSPPSMMDTFEKFKRQAVKSVVPGDETVRLKEGGSSSLRLNTPLSWQTATLISVLCVGAVVVGVILGVIYWPKAAFGERRDSLEGSKRAEAVGSQSHVSDRSLAHSAQMYHYQQQKQQMLAMEQATGRNRSSDSNSDSEGEEPDVNVYECPGLATASELEVKNPLFEDEHGEGSRASSARSSNCHESYDRYFSYTPHRNLHNALPSRTWIGLLAEPRLPASYSAPIAPSSRQISTTSMDLQLKQAKLRLLYFNIRGRAELIRLVLNAAEKDFQDVRVSSTEWPSLKAQMPFNQLPVLEVTTPRGDKVMLTESMAIARLLARTFGLYSDDAAEVYLIERMNSLTSSLLEEIYALGLKKVDSFKKLVEAEHVHEYMDAIEMALKERKSTFIAGPRVTLADLQVIVLIDTMDKFLANTKHDCKDELDKIKENVMKAKPGVARYLRSRPLTDF</sequence>
<dbReference type="PANTHER" id="PTHR23352">
    <property type="entry name" value="NEURAL PROLIFERATION DIFFERENTIATION AND CONTROL PROTEIN-1 NPDC-1 PROTEIN"/>
    <property type="match status" value="1"/>
</dbReference>
<feature type="region of interest" description="Disordered" evidence="5">
    <location>
        <begin position="204"/>
        <end position="236"/>
    </location>
</feature>
<evidence type="ECO:0000256" key="4">
    <source>
        <dbReference type="ARBA" id="ARBA00011738"/>
    </source>
</evidence>
<dbReference type="InterPro" id="IPR036249">
    <property type="entry name" value="Thioredoxin-like_sf"/>
</dbReference>
<feature type="compositionally biased region" description="Low complexity" evidence="5">
    <location>
        <begin position="204"/>
        <end position="225"/>
    </location>
</feature>
<evidence type="ECO:0000256" key="5">
    <source>
        <dbReference type="SAM" id="MobiDB-lite"/>
    </source>
</evidence>
<evidence type="ECO:0000313" key="10">
    <source>
        <dbReference type="WBParaSite" id="maker-E.canG7_contigs_2191-snap-gene-0.39-mRNA-1"/>
    </source>
</evidence>
<evidence type="ECO:0000256" key="3">
    <source>
        <dbReference type="ARBA" id="ARBA00005861"/>
    </source>
</evidence>
<dbReference type="PROSITE" id="PS50404">
    <property type="entry name" value="GST_NTER"/>
    <property type="match status" value="1"/>
</dbReference>
<comment type="similarity">
    <text evidence="3">Belongs to the GST superfamily. Mu family.</text>
</comment>
<comment type="function">
    <text evidence="2">Conjugation of reduced glutathione to a wide number of exogenous and endogenous hydrophobic electrophiles.</text>
</comment>
<dbReference type="InterPro" id="IPR010987">
    <property type="entry name" value="Glutathione-S-Trfase_C-like"/>
</dbReference>
<dbReference type="InterPro" id="IPR036282">
    <property type="entry name" value="Glutathione-S-Trfase_C_sf"/>
</dbReference>
<dbReference type="InterPro" id="IPR009635">
    <property type="entry name" value="NPDC1"/>
</dbReference>
<dbReference type="CDD" id="cd03039">
    <property type="entry name" value="GST_N_Sigma_like"/>
    <property type="match status" value="1"/>
</dbReference>
<comment type="subunit">
    <text evidence="4">Homodimer.</text>
</comment>